<dbReference type="GO" id="GO:0004484">
    <property type="term" value="F:mRNA guanylyltransferase activity"/>
    <property type="evidence" value="ECO:0007669"/>
    <property type="project" value="TreeGrafter"/>
</dbReference>
<dbReference type="InterPro" id="IPR012340">
    <property type="entry name" value="NA-bd_OB-fold"/>
</dbReference>
<keyword evidence="4" id="KW-1185">Reference proteome</keyword>
<feature type="transmembrane region" description="Helical" evidence="1">
    <location>
        <begin position="65"/>
        <end position="86"/>
    </location>
</feature>
<sequence length="184" mass="21976">MYLGQDKSLKKGWDDPYIPRTHEGLLKWKYPEMNSVDFLFEMVDNDQLLFLHERGKKKLMEGNRVVFNGWWISSLFDIFHFFFIFFTSTLRFADDSDPASYSGKIVECSWDSEKDVWACMRIRTDKATPNDFNTYKKVMRSIRDNITEDVLLNEIHEIIRLPMYADRIHNDSKAHHHSNSARRR</sequence>
<name>A0A7J7HMH6_CAMSI</name>
<dbReference type="FunFam" id="2.40.50.140:FF:000623">
    <property type="entry name" value="mRNA-capping enzyme"/>
    <property type="match status" value="1"/>
</dbReference>
<keyword evidence="1" id="KW-1133">Transmembrane helix</keyword>
<evidence type="ECO:0000313" key="4">
    <source>
        <dbReference type="Proteomes" id="UP000593564"/>
    </source>
</evidence>
<reference evidence="3 4" key="2">
    <citation type="submission" date="2020-07" db="EMBL/GenBank/DDBJ databases">
        <title>Genome assembly of wild tea tree DASZ reveals pedigree and selection history of tea varieties.</title>
        <authorList>
            <person name="Zhang W."/>
        </authorList>
    </citation>
    <scope>NUCLEOTIDE SEQUENCE [LARGE SCALE GENOMIC DNA]</scope>
    <source>
        <strain evidence="4">cv. G240</strain>
        <tissue evidence="3">Leaf</tissue>
    </source>
</reference>
<gene>
    <name evidence="3" type="ORF">HYC85_006523</name>
</gene>
<dbReference type="EMBL" id="JACBKZ010000003">
    <property type="protein sequence ID" value="KAF5953667.1"/>
    <property type="molecule type" value="Genomic_DNA"/>
</dbReference>
<dbReference type="Proteomes" id="UP000593564">
    <property type="component" value="Unassembled WGS sequence"/>
</dbReference>
<dbReference type="GO" id="GO:0006370">
    <property type="term" value="P:7-methylguanosine mRNA capping"/>
    <property type="evidence" value="ECO:0007669"/>
    <property type="project" value="TreeGrafter"/>
</dbReference>
<dbReference type="Pfam" id="PF03919">
    <property type="entry name" value="mRNA_cap_C"/>
    <property type="match status" value="1"/>
</dbReference>
<evidence type="ECO:0000256" key="1">
    <source>
        <dbReference type="SAM" id="Phobius"/>
    </source>
</evidence>
<evidence type="ECO:0000259" key="2">
    <source>
        <dbReference type="Pfam" id="PF03919"/>
    </source>
</evidence>
<dbReference type="PANTHER" id="PTHR10367">
    <property type="entry name" value="MRNA-CAPPING ENZYME"/>
    <property type="match status" value="1"/>
</dbReference>
<keyword evidence="1" id="KW-0812">Transmembrane</keyword>
<dbReference type="PANTHER" id="PTHR10367:SF17">
    <property type="entry name" value="MRNA-CAPPING ENZYME"/>
    <property type="match status" value="1"/>
</dbReference>
<keyword evidence="1" id="KW-0472">Membrane</keyword>
<reference evidence="4" key="1">
    <citation type="journal article" date="2020" name="Nat. Commun.">
        <title>Genome assembly of wild tea tree DASZ reveals pedigree and selection history of tea varieties.</title>
        <authorList>
            <person name="Zhang W."/>
            <person name="Zhang Y."/>
            <person name="Qiu H."/>
            <person name="Guo Y."/>
            <person name="Wan H."/>
            <person name="Zhang X."/>
            <person name="Scossa F."/>
            <person name="Alseekh S."/>
            <person name="Zhang Q."/>
            <person name="Wang P."/>
            <person name="Xu L."/>
            <person name="Schmidt M.H."/>
            <person name="Jia X."/>
            <person name="Li D."/>
            <person name="Zhu A."/>
            <person name="Guo F."/>
            <person name="Chen W."/>
            <person name="Ni D."/>
            <person name="Usadel B."/>
            <person name="Fernie A.R."/>
            <person name="Wen W."/>
        </authorList>
    </citation>
    <scope>NUCLEOTIDE SEQUENCE [LARGE SCALE GENOMIC DNA]</scope>
    <source>
        <strain evidence="4">cv. G240</strain>
    </source>
</reference>
<comment type="caution">
    <text evidence="3">The sequence shown here is derived from an EMBL/GenBank/DDBJ whole genome shotgun (WGS) entry which is preliminary data.</text>
</comment>
<evidence type="ECO:0000313" key="3">
    <source>
        <dbReference type="EMBL" id="KAF5953667.1"/>
    </source>
</evidence>
<dbReference type="InterPro" id="IPR013846">
    <property type="entry name" value="mRNA_cap_enzyme_C"/>
</dbReference>
<protein>
    <recommendedName>
        <fullName evidence="2">mRNA capping enzyme C-terminal domain-containing protein</fullName>
    </recommendedName>
</protein>
<organism evidence="3 4">
    <name type="scientific">Camellia sinensis</name>
    <name type="common">Tea plant</name>
    <name type="synonym">Thea sinensis</name>
    <dbReference type="NCBI Taxonomy" id="4442"/>
    <lineage>
        <taxon>Eukaryota</taxon>
        <taxon>Viridiplantae</taxon>
        <taxon>Streptophyta</taxon>
        <taxon>Embryophyta</taxon>
        <taxon>Tracheophyta</taxon>
        <taxon>Spermatophyta</taxon>
        <taxon>Magnoliopsida</taxon>
        <taxon>eudicotyledons</taxon>
        <taxon>Gunneridae</taxon>
        <taxon>Pentapetalae</taxon>
        <taxon>asterids</taxon>
        <taxon>Ericales</taxon>
        <taxon>Theaceae</taxon>
        <taxon>Camellia</taxon>
    </lineage>
</organism>
<accession>A0A7J7HMH6</accession>
<dbReference type="Gene3D" id="2.40.50.140">
    <property type="entry name" value="Nucleic acid-binding proteins"/>
    <property type="match status" value="1"/>
</dbReference>
<dbReference type="SUPFAM" id="SSF50249">
    <property type="entry name" value="Nucleic acid-binding proteins"/>
    <property type="match status" value="1"/>
</dbReference>
<dbReference type="AlphaFoldDB" id="A0A7J7HMH6"/>
<dbReference type="InterPro" id="IPR051029">
    <property type="entry name" value="mRNA_Capping_Enz/RNA_Phosphat"/>
</dbReference>
<proteinExistence type="predicted"/>
<feature type="domain" description="mRNA capping enzyme C-terminal" evidence="2">
    <location>
        <begin position="33"/>
        <end position="152"/>
    </location>
</feature>